<gene>
    <name evidence="3" type="ORF">LANO_0E10396G</name>
</gene>
<dbReference type="EMBL" id="LT598451">
    <property type="protein sequence ID" value="SCU95452.1"/>
    <property type="molecule type" value="Genomic_DNA"/>
</dbReference>
<accession>A0A1G4JWR2</accession>
<evidence type="ECO:0000313" key="3">
    <source>
        <dbReference type="EMBL" id="SCU95452.1"/>
    </source>
</evidence>
<protein>
    <submittedName>
        <fullName evidence="3">LANO_0E10396g1_1</fullName>
    </submittedName>
</protein>
<dbReference type="Pfam" id="PF08585">
    <property type="entry name" value="RMI1_N_C"/>
    <property type="match status" value="1"/>
</dbReference>
<dbReference type="InterPro" id="IPR013894">
    <property type="entry name" value="RMI1_OB"/>
</dbReference>
<evidence type="ECO:0000313" key="4">
    <source>
        <dbReference type="Proteomes" id="UP000189911"/>
    </source>
</evidence>
<keyword evidence="4" id="KW-1185">Reference proteome</keyword>
<sequence>MSSAILTADITQCLDLVPSNAAGNDRMRLMNEALTNAVWSPQNIGDQKLVTVQKPLLFQVCMVENIGKSKLSQLDDLKMRIDPKTQRIDRVSTSKNGPGTTDGNTDSGRQLITTMDIEADVPADLEPTPVPVRDKSVFKLTLQDKSGAMYFAINLSSLNFLKNDGNSCILGSKLVILPGAVFNRGMFTLRDSTVTFMGGMIQSWNRGRDYKLCEYLEAQLDPQNVATTRKRKAPAG</sequence>
<proteinExistence type="predicted"/>
<dbReference type="AlphaFoldDB" id="A0A1G4JWR2"/>
<dbReference type="InterPro" id="IPR042470">
    <property type="entry name" value="RMI1_N_C_sf"/>
</dbReference>
<reference evidence="4" key="1">
    <citation type="submission" date="2016-03" db="EMBL/GenBank/DDBJ databases">
        <authorList>
            <person name="Devillers Hugo."/>
        </authorList>
    </citation>
    <scope>NUCLEOTIDE SEQUENCE [LARGE SCALE GENOMIC DNA]</scope>
</reference>
<evidence type="ECO:0000259" key="2">
    <source>
        <dbReference type="Pfam" id="PF08585"/>
    </source>
</evidence>
<organism evidence="3 4">
    <name type="scientific">Lachancea nothofagi CBS 11611</name>
    <dbReference type="NCBI Taxonomy" id="1266666"/>
    <lineage>
        <taxon>Eukaryota</taxon>
        <taxon>Fungi</taxon>
        <taxon>Dikarya</taxon>
        <taxon>Ascomycota</taxon>
        <taxon>Saccharomycotina</taxon>
        <taxon>Saccharomycetes</taxon>
        <taxon>Saccharomycetales</taxon>
        <taxon>Saccharomycetaceae</taxon>
        <taxon>Lachancea</taxon>
    </lineage>
</organism>
<dbReference type="OrthoDB" id="341511at2759"/>
<name>A0A1G4JWR2_9SACH</name>
<feature type="domain" description="RecQ mediated genome instability protein 1 OB-fold" evidence="2">
    <location>
        <begin position="41"/>
        <end position="208"/>
    </location>
</feature>
<dbReference type="Gene3D" id="2.40.50.770">
    <property type="entry name" value="RecQ-mediated genome instability protein Rmi1, C-terminal domain"/>
    <property type="match status" value="1"/>
</dbReference>
<feature type="region of interest" description="Disordered" evidence="1">
    <location>
        <begin position="85"/>
        <end position="108"/>
    </location>
</feature>
<feature type="compositionally biased region" description="Polar residues" evidence="1">
    <location>
        <begin position="93"/>
        <end position="108"/>
    </location>
</feature>
<dbReference type="Proteomes" id="UP000189911">
    <property type="component" value="Chromosome E"/>
</dbReference>
<evidence type="ECO:0000256" key="1">
    <source>
        <dbReference type="SAM" id="MobiDB-lite"/>
    </source>
</evidence>